<keyword evidence="7" id="KW-0732">Signal</keyword>
<dbReference type="Proteomes" id="UP000585721">
    <property type="component" value="Unassembled WGS sequence"/>
</dbReference>
<evidence type="ECO:0000313" key="9">
    <source>
        <dbReference type="EMBL" id="MBB6055961.1"/>
    </source>
</evidence>
<dbReference type="InterPro" id="IPR046357">
    <property type="entry name" value="PPIase_dom_sf"/>
</dbReference>
<dbReference type="InterPro" id="IPR001179">
    <property type="entry name" value="PPIase_FKBP_dom"/>
</dbReference>
<evidence type="ECO:0000256" key="5">
    <source>
        <dbReference type="PROSITE-ProRule" id="PRU00277"/>
    </source>
</evidence>
<dbReference type="EMBL" id="JACHGR010000006">
    <property type="protein sequence ID" value="MBB6055961.1"/>
    <property type="molecule type" value="Genomic_DNA"/>
</dbReference>
<dbReference type="Pfam" id="PF00254">
    <property type="entry name" value="FKBP_C"/>
    <property type="match status" value="1"/>
</dbReference>
<protein>
    <recommendedName>
        <fullName evidence="6">Peptidyl-prolyl cis-trans isomerase</fullName>
        <ecNumber evidence="6">5.2.1.8</ecNumber>
    </recommendedName>
</protein>
<name>A0A841GLD0_9GAMM</name>
<proteinExistence type="inferred from homology"/>
<organism evidence="9 10">
    <name type="scientific">Tolumonas osonensis</name>
    <dbReference type="NCBI Taxonomy" id="675874"/>
    <lineage>
        <taxon>Bacteria</taxon>
        <taxon>Pseudomonadati</taxon>
        <taxon>Pseudomonadota</taxon>
        <taxon>Gammaproteobacteria</taxon>
        <taxon>Aeromonadales</taxon>
        <taxon>Aeromonadaceae</taxon>
        <taxon>Tolumonas</taxon>
    </lineage>
</organism>
<comment type="similarity">
    <text evidence="2 6">Belongs to the FKBP-type PPIase family.</text>
</comment>
<sequence>MKKMIKMSLLAVAVTVSLAACQKEEAKAPVADKVELKTFEQQSAYAIGLSMGRYINTTLSRQQDLGVKLDNEMILNGVKDGLAKKAQMSDADIEKALKAYDQKINEAATKKAETDAKASLENGKKYLEENAKKQGVTVTQSGLQYEVLKMGTGEKPKATDEVRVHYLGTLTDGTKFDSSYDRKEPAEFPLDRVIPGWTEGVQLMPVGSKFKFTLPAALAYGEQGAGSIPPNSVLVFEVELLDIVKDQAKPAEAAPEAKK</sequence>
<dbReference type="InterPro" id="IPR036944">
    <property type="entry name" value="PPIase_FKBP_N_sf"/>
</dbReference>
<dbReference type="SUPFAM" id="SSF54534">
    <property type="entry name" value="FKBP-like"/>
    <property type="match status" value="1"/>
</dbReference>
<dbReference type="Pfam" id="PF01346">
    <property type="entry name" value="FKBP_N"/>
    <property type="match status" value="1"/>
</dbReference>
<dbReference type="PANTHER" id="PTHR43811:SF19">
    <property type="entry name" value="39 KDA FK506-BINDING NUCLEAR PROTEIN"/>
    <property type="match status" value="1"/>
</dbReference>
<comment type="caution">
    <text evidence="9">The sequence shown here is derived from an EMBL/GenBank/DDBJ whole genome shotgun (WGS) entry which is preliminary data.</text>
</comment>
<feature type="domain" description="PPIase FKBP-type" evidence="8">
    <location>
        <begin position="159"/>
        <end position="244"/>
    </location>
</feature>
<keyword evidence="3 5" id="KW-0697">Rotamase</keyword>
<dbReference type="FunFam" id="3.10.50.40:FF:000006">
    <property type="entry name" value="Peptidyl-prolyl cis-trans isomerase"/>
    <property type="match status" value="1"/>
</dbReference>
<dbReference type="PROSITE" id="PS51257">
    <property type="entry name" value="PROKAR_LIPOPROTEIN"/>
    <property type="match status" value="1"/>
</dbReference>
<dbReference type="Gene3D" id="1.10.287.460">
    <property type="entry name" value="Peptidyl-prolyl cis-trans isomerase, FKBP-type, N-terminal domain"/>
    <property type="match status" value="1"/>
</dbReference>
<keyword evidence="4 5" id="KW-0413">Isomerase</keyword>
<evidence type="ECO:0000256" key="7">
    <source>
        <dbReference type="SAM" id="SignalP"/>
    </source>
</evidence>
<reference evidence="9 10" key="1">
    <citation type="submission" date="2020-08" db="EMBL/GenBank/DDBJ databases">
        <title>Genomic Encyclopedia of Type Strains, Phase IV (KMG-IV): sequencing the most valuable type-strain genomes for metagenomic binning, comparative biology and taxonomic classification.</title>
        <authorList>
            <person name="Goeker M."/>
        </authorList>
    </citation>
    <scope>NUCLEOTIDE SEQUENCE [LARGE SCALE GENOMIC DNA]</scope>
    <source>
        <strain evidence="9 10">DSM 22975</strain>
    </source>
</reference>
<dbReference type="Gene3D" id="3.10.50.40">
    <property type="match status" value="1"/>
</dbReference>
<evidence type="ECO:0000256" key="4">
    <source>
        <dbReference type="ARBA" id="ARBA00023235"/>
    </source>
</evidence>
<dbReference type="GO" id="GO:0006457">
    <property type="term" value="P:protein folding"/>
    <property type="evidence" value="ECO:0007669"/>
    <property type="project" value="InterPro"/>
</dbReference>
<dbReference type="InterPro" id="IPR000774">
    <property type="entry name" value="PPIase_FKBP_N"/>
</dbReference>
<feature type="chain" id="PRO_5032670759" description="Peptidyl-prolyl cis-trans isomerase" evidence="7">
    <location>
        <begin position="20"/>
        <end position="259"/>
    </location>
</feature>
<feature type="signal peptide" evidence="7">
    <location>
        <begin position="1"/>
        <end position="19"/>
    </location>
</feature>
<evidence type="ECO:0000313" key="10">
    <source>
        <dbReference type="Proteomes" id="UP000585721"/>
    </source>
</evidence>
<comment type="catalytic activity">
    <reaction evidence="1 5 6">
        <text>[protein]-peptidylproline (omega=180) = [protein]-peptidylproline (omega=0)</text>
        <dbReference type="Rhea" id="RHEA:16237"/>
        <dbReference type="Rhea" id="RHEA-COMP:10747"/>
        <dbReference type="Rhea" id="RHEA-COMP:10748"/>
        <dbReference type="ChEBI" id="CHEBI:83833"/>
        <dbReference type="ChEBI" id="CHEBI:83834"/>
        <dbReference type="EC" id="5.2.1.8"/>
    </reaction>
</comment>
<keyword evidence="10" id="KW-1185">Reference proteome</keyword>
<evidence type="ECO:0000256" key="3">
    <source>
        <dbReference type="ARBA" id="ARBA00023110"/>
    </source>
</evidence>
<dbReference type="EC" id="5.2.1.8" evidence="6"/>
<evidence type="ECO:0000256" key="6">
    <source>
        <dbReference type="RuleBase" id="RU003915"/>
    </source>
</evidence>
<accession>A0A841GLD0</accession>
<dbReference type="NCBIfam" id="NF008150">
    <property type="entry name" value="PRK10902.1"/>
    <property type="match status" value="1"/>
</dbReference>
<evidence type="ECO:0000256" key="1">
    <source>
        <dbReference type="ARBA" id="ARBA00000971"/>
    </source>
</evidence>
<dbReference type="PROSITE" id="PS50059">
    <property type="entry name" value="FKBP_PPIASE"/>
    <property type="match status" value="1"/>
</dbReference>
<dbReference type="GO" id="GO:0003755">
    <property type="term" value="F:peptidyl-prolyl cis-trans isomerase activity"/>
    <property type="evidence" value="ECO:0007669"/>
    <property type="project" value="UniProtKB-UniRule"/>
</dbReference>
<evidence type="ECO:0000259" key="8">
    <source>
        <dbReference type="PROSITE" id="PS50059"/>
    </source>
</evidence>
<evidence type="ECO:0000256" key="2">
    <source>
        <dbReference type="ARBA" id="ARBA00006577"/>
    </source>
</evidence>
<dbReference type="RefSeq" id="WP_188026706.1">
    <property type="nucleotide sequence ID" value="NZ_JACHGR010000006.1"/>
</dbReference>
<dbReference type="AlphaFoldDB" id="A0A841GLD0"/>
<gene>
    <name evidence="9" type="ORF">HNR75_001891</name>
</gene>
<dbReference type="PANTHER" id="PTHR43811">
    <property type="entry name" value="FKBP-TYPE PEPTIDYL-PROLYL CIS-TRANS ISOMERASE FKPA"/>
    <property type="match status" value="1"/>
</dbReference>